<dbReference type="OrthoDB" id="2361087at2"/>
<name>A0A3S0W3D2_9BACI</name>
<dbReference type="Pfam" id="PF01521">
    <property type="entry name" value="Fe-S_biosyn"/>
    <property type="match status" value="1"/>
</dbReference>
<dbReference type="RefSeq" id="WP_126866707.1">
    <property type="nucleotide sequence ID" value="NZ_JAUSTX010000006.1"/>
</dbReference>
<comment type="caution">
    <text evidence="2">The sequence shown here is derived from an EMBL/GenBank/DDBJ whole genome shotgun (WGS) entry which is preliminary data.</text>
</comment>
<protein>
    <submittedName>
        <fullName evidence="2">Iron-sulfur cluster biosynthesis family protein</fullName>
    </submittedName>
</protein>
<evidence type="ECO:0000259" key="1">
    <source>
        <dbReference type="Pfam" id="PF01521"/>
    </source>
</evidence>
<proteinExistence type="predicted"/>
<dbReference type="SUPFAM" id="SSF89360">
    <property type="entry name" value="HesB-like domain"/>
    <property type="match status" value="1"/>
</dbReference>
<dbReference type="AlphaFoldDB" id="A0A3S0W3D2"/>
<evidence type="ECO:0000313" key="3">
    <source>
        <dbReference type="Proteomes" id="UP000267430"/>
    </source>
</evidence>
<dbReference type="Gene3D" id="2.60.300.12">
    <property type="entry name" value="HesB-like domain"/>
    <property type="match status" value="1"/>
</dbReference>
<keyword evidence="3" id="KW-1185">Reference proteome</keyword>
<feature type="domain" description="Core" evidence="1">
    <location>
        <begin position="1"/>
        <end position="102"/>
    </location>
</feature>
<organism evidence="2 3">
    <name type="scientific">Peribacillus cavernae</name>
    <dbReference type="NCBI Taxonomy" id="1674310"/>
    <lineage>
        <taxon>Bacteria</taxon>
        <taxon>Bacillati</taxon>
        <taxon>Bacillota</taxon>
        <taxon>Bacilli</taxon>
        <taxon>Bacillales</taxon>
        <taxon>Bacillaceae</taxon>
        <taxon>Peribacillus</taxon>
    </lineage>
</organism>
<dbReference type="InterPro" id="IPR035903">
    <property type="entry name" value="HesB-like_dom_sf"/>
</dbReference>
<dbReference type="Proteomes" id="UP000267430">
    <property type="component" value="Unassembled WGS sequence"/>
</dbReference>
<reference evidence="2 3" key="1">
    <citation type="submission" date="2018-12" db="EMBL/GenBank/DDBJ databases">
        <title>Bacillus chawlae sp. nov., Bacillus glennii sp. nov., and Bacillus saganii sp. nov. Isolated from the Vehicle Assembly Building at Kennedy Space Center where the Viking Spacecraft were Assembled.</title>
        <authorList>
            <person name="Seuylemezian A."/>
            <person name="Vaishampayan P."/>
        </authorList>
    </citation>
    <scope>NUCLEOTIDE SEQUENCE [LARGE SCALE GENOMIC DNA]</scope>
    <source>
        <strain evidence="2 3">L5</strain>
    </source>
</reference>
<gene>
    <name evidence="2" type="ORF">ELQ35_18710</name>
</gene>
<dbReference type="InterPro" id="IPR000361">
    <property type="entry name" value="ATAP_core_dom"/>
</dbReference>
<evidence type="ECO:0000313" key="2">
    <source>
        <dbReference type="EMBL" id="RUQ26525.1"/>
    </source>
</evidence>
<dbReference type="EMBL" id="RYZZ01000036">
    <property type="protein sequence ID" value="RUQ26525.1"/>
    <property type="molecule type" value="Genomic_DNA"/>
</dbReference>
<accession>A0A3S0W3D2</accession>
<sequence>MNIEWTESAIKKVSEKIGEKKGHITLKYDTDGCGCAVNGVTALWFADEYEKDAEKIDTNYLPVYMEKSKQIFMDDRMKIDFLPEVNSFQLRSANGILNPRMSFFERKKSGSAFY</sequence>